<dbReference type="PANTHER" id="PTHR42708:SF1">
    <property type="entry name" value="GLIDING MOTILITY PROTEIN MGLA"/>
    <property type="match status" value="1"/>
</dbReference>
<dbReference type="OrthoDB" id="9779858at2"/>
<evidence type="ECO:0000256" key="1">
    <source>
        <dbReference type="ARBA" id="ARBA00022741"/>
    </source>
</evidence>
<dbReference type="AlphaFoldDB" id="E8T382"/>
<dbReference type="EMBL" id="CP002444">
    <property type="protein sequence ID" value="ADU96087.1"/>
    <property type="molecule type" value="Genomic_DNA"/>
</dbReference>
<dbReference type="InterPro" id="IPR027417">
    <property type="entry name" value="P-loop_NTPase"/>
</dbReference>
<dbReference type="InterPro" id="IPR006689">
    <property type="entry name" value="Small_GTPase_ARF/SAR"/>
</dbReference>
<dbReference type="KEGG" id="tam:Theam_0113"/>
<dbReference type="GO" id="GO:0005525">
    <property type="term" value="F:GTP binding"/>
    <property type="evidence" value="ECO:0007669"/>
    <property type="project" value="UniProtKB-KW"/>
</dbReference>
<name>E8T382_THEA1</name>
<sequence>MAIINHGTREISLKIVYWGTGFSGKTENVVWLSRRILGEDPLVLATQEGRTLFFDFKPLSKELPNGYKVRYSVYTVPGQAIYAASRRLVVEGADGIVFVVDSQRERFENNLMALEELLSVVGPENLGSRIPLVIQYNKRDLENIYPVEFLREKLNRFRAPDFEAVALKGIGVEETFNAIAELSLERVLQNAKLQGEEANLNR</sequence>
<evidence type="ECO:0000256" key="2">
    <source>
        <dbReference type="ARBA" id="ARBA00023134"/>
    </source>
</evidence>
<keyword evidence="1" id="KW-0547">Nucleotide-binding</keyword>
<accession>E8T382</accession>
<dbReference type="Pfam" id="PF00025">
    <property type="entry name" value="Arf"/>
    <property type="match status" value="1"/>
</dbReference>
<dbReference type="Proteomes" id="UP000006362">
    <property type="component" value="Chromosome"/>
</dbReference>
<keyword evidence="4" id="KW-1185">Reference proteome</keyword>
<gene>
    <name evidence="3" type="ordered locus">Theam_0113</name>
</gene>
<dbReference type="GO" id="GO:0003924">
    <property type="term" value="F:GTPase activity"/>
    <property type="evidence" value="ECO:0007669"/>
    <property type="project" value="InterPro"/>
</dbReference>
<dbReference type="InterPro" id="IPR052705">
    <property type="entry name" value="Gliding_Motility_GTPase"/>
</dbReference>
<dbReference type="STRING" id="648996.Theam_0113"/>
<dbReference type="eggNOG" id="COG1100">
    <property type="taxonomic scope" value="Bacteria"/>
</dbReference>
<dbReference type="CDD" id="cd00882">
    <property type="entry name" value="Ras_like_GTPase"/>
    <property type="match status" value="1"/>
</dbReference>
<evidence type="ECO:0000313" key="4">
    <source>
        <dbReference type="Proteomes" id="UP000006362"/>
    </source>
</evidence>
<protein>
    <submittedName>
        <fullName evidence="3">MglA protein</fullName>
    </submittedName>
</protein>
<proteinExistence type="predicted"/>
<dbReference type="SUPFAM" id="SSF52540">
    <property type="entry name" value="P-loop containing nucleoside triphosphate hydrolases"/>
    <property type="match status" value="1"/>
</dbReference>
<evidence type="ECO:0000313" key="3">
    <source>
        <dbReference type="EMBL" id="ADU96087.1"/>
    </source>
</evidence>
<dbReference type="Gene3D" id="3.40.50.300">
    <property type="entry name" value="P-loop containing nucleotide triphosphate hydrolases"/>
    <property type="match status" value="1"/>
</dbReference>
<dbReference type="PANTHER" id="PTHR42708">
    <property type="entry name" value="ATP/GTP-BINDING PROTEIN-RELATED"/>
    <property type="match status" value="1"/>
</dbReference>
<dbReference type="HOGENOM" id="CLU_077110_0_0_0"/>
<organism evidence="3 4">
    <name type="scientific">Thermovibrio ammonificans (strain DSM 15698 / JCM 12110 / HB-1)</name>
    <dbReference type="NCBI Taxonomy" id="648996"/>
    <lineage>
        <taxon>Bacteria</taxon>
        <taxon>Pseudomonadati</taxon>
        <taxon>Aquificota</taxon>
        <taxon>Aquificia</taxon>
        <taxon>Desulfurobacteriales</taxon>
        <taxon>Desulfurobacteriaceae</taxon>
        <taxon>Thermovibrio</taxon>
    </lineage>
</organism>
<dbReference type="RefSeq" id="WP_013536873.1">
    <property type="nucleotide sequence ID" value="NC_014926.1"/>
</dbReference>
<keyword evidence="2" id="KW-0342">GTP-binding</keyword>
<reference evidence="3" key="1">
    <citation type="submission" date="2011-01" db="EMBL/GenBank/DDBJ databases">
        <title>Complete sequence of chromosome of Thermovibrio ammonificans HB-1.</title>
        <authorList>
            <consortium name="US DOE Joint Genome Institute"/>
            <person name="Lucas S."/>
            <person name="Copeland A."/>
            <person name="Lapidus A."/>
            <person name="Cheng J.-F."/>
            <person name="Goodwin L."/>
            <person name="Pitluck S."/>
            <person name="Davenport K."/>
            <person name="Detter J.C."/>
            <person name="Han C."/>
            <person name="Tapia R."/>
            <person name="Land M."/>
            <person name="Hauser L."/>
            <person name="Kyrpides N."/>
            <person name="Ivanova N."/>
            <person name="Ovchinnikova G."/>
            <person name="Vetriani C."/>
            <person name="Woyke T."/>
        </authorList>
    </citation>
    <scope>NUCLEOTIDE SEQUENCE [LARGE SCALE GENOMIC DNA]</scope>
    <source>
        <strain evidence="3">HB-1</strain>
    </source>
</reference>